<dbReference type="InterPro" id="IPR013424">
    <property type="entry name" value="Ice-binding_C"/>
</dbReference>
<keyword evidence="1" id="KW-0472">Membrane</keyword>
<feature type="signal peptide" evidence="2">
    <location>
        <begin position="1"/>
        <end position="32"/>
    </location>
</feature>
<accession>A0A1E3X9Y0</accession>
<keyword evidence="2" id="KW-0732">Signal</keyword>
<evidence type="ECO:0000313" key="4">
    <source>
        <dbReference type="EMBL" id="ODS32445.1"/>
    </source>
</evidence>
<evidence type="ECO:0000313" key="5">
    <source>
        <dbReference type="Proteomes" id="UP000094056"/>
    </source>
</evidence>
<feature type="chain" id="PRO_5009140080" evidence="2">
    <location>
        <begin position="33"/>
        <end position="266"/>
    </location>
</feature>
<dbReference type="Pfam" id="PF07589">
    <property type="entry name" value="PEP-CTERM"/>
    <property type="match status" value="1"/>
</dbReference>
<dbReference type="EMBL" id="MAYW01000062">
    <property type="protein sequence ID" value="ODS32445.1"/>
    <property type="molecule type" value="Genomic_DNA"/>
</dbReference>
<protein>
    <submittedName>
        <fullName evidence="4">PEP-CTERM motif protein</fullName>
    </submittedName>
</protein>
<keyword evidence="1" id="KW-0812">Transmembrane</keyword>
<name>A0A1E3X9Y0_9BACT</name>
<feature type="domain" description="Ice-binding protein C-terminal" evidence="3">
    <location>
        <begin position="234"/>
        <end position="259"/>
    </location>
</feature>
<reference evidence="4 5" key="1">
    <citation type="submission" date="2016-07" db="EMBL/GenBank/DDBJ databases">
        <title>Draft genome of Scalindua rubra, obtained from a brine-seawater interface in the Red Sea, sheds light on salt adaptation in anammox bacteria.</title>
        <authorList>
            <person name="Speth D.R."/>
            <person name="Lagkouvardos I."/>
            <person name="Wang Y."/>
            <person name="Qian P.-Y."/>
            <person name="Dutilh B.E."/>
            <person name="Jetten M.S."/>
        </authorList>
    </citation>
    <scope>NUCLEOTIDE SEQUENCE [LARGE SCALE GENOMIC DNA]</scope>
    <source>
        <strain evidence="4">BSI-1</strain>
    </source>
</reference>
<organism evidence="4 5">
    <name type="scientific">Candidatus Scalindua rubra</name>
    <dbReference type="NCBI Taxonomy" id="1872076"/>
    <lineage>
        <taxon>Bacteria</taxon>
        <taxon>Pseudomonadati</taxon>
        <taxon>Planctomycetota</taxon>
        <taxon>Candidatus Brocadiia</taxon>
        <taxon>Candidatus Brocadiales</taxon>
        <taxon>Candidatus Scalinduaceae</taxon>
        <taxon>Candidatus Scalindua</taxon>
    </lineage>
</organism>
<gene>
    <name evidence="4" type="ORF">SCARUB_02433</name>
</gene>
<evidence type="ECO:0000259" key="3">
    <source>
        <dbReference type="Pfam" id="PF07589"/>
    </source>
</evidence>
<dbReference type="NCBIfam" id="TIGR02595">
    <property type="entry name" value="PEP_CTERM"/>
    <property type="match status" value="1"/>
</dbReference>
<evidence type="ECO:0000256" key="2">
    <source>
        <dbReference type="SAM" id="SignalP"/>
    </source>
</evidence>
<dbReference type="Proteomes" id="UP000094056">
    <property type="component" value="Unassembled WGS sequence"/>
</dbReference>
<dbReference type="PATRIC" id="fig|1872076.5.peg.2860"/>
<feature type="transmembrane region" description="Helical" evidence="1">
    <location>
        <begin position="239"/>
        <end position="256"/>
    </location>
</feature>
<sequence>MRNPKLKNPIGLGLVFCLVLAVSAVLETSTYAFPTSFTDDFNDGVLNTTNLQDVSGAFTESGGVIRNTTSGPVLRRYIRTVDSDFNTASLGFVAEIDLNVSGTDILYFGFGPGTPDGTTFDEPFGAFFRSHTSNLVGGRLDFATNTVANGVLESSSVLGSPGDGTHRGQITFDGIDTLTFAYDQNFSGSFFADFSTNVSLSSLSLNSTNSRLYFGHGLTGSTSSFDNLSVNVAPIPEPATIALLGIGLAGLAGIGVRRRLKLKKSK</sequence>
<evidence type="ECO:0000256" key="1">
    <source>
        <dbReference type="SAM" id="Phobius"/>
    </source>
</evidence>
<keyword evidence="1" id="KW-1133">Transmembrane helix</keyword>
<proteinExistence type="predicted"/>
<comment type="caution">
    <text evidence="4">The sequence shown here is derived from an EMBL/GenBank/DDBJ whole genome shotgun (WGS) entry which is preliminary data.</text>
</comment>
<dbReference type="AlphaFoldDB" id="A0A1E3X9Y0"/>